<feature type="chain" id="PRO_5043706615" description="Gnk2-homologous domain-containing protein" evidence="3">
    <location>
        <begin position="24"/>
        <end position="255"/>
    </location>
</feature>
<evidence type="ECO:0000313" key="6">
    <source>
        <dbReference type="Proteomes" id="UP001157418"/>
    </source>
</evidence>
<reference evidence="5 6" key="1">
    <citation type="submission" date="2022-01" db="EMBL/GenBank/DDBJ databases">
        <authorList>
            <person name="Xiong W."/>
            <person name="Schranz E."/>
        </authorList>
    </citation>
    <scope>NUCLEOTIDE SEQUENCE [LARGE SCALE GENOMIC DNA]</scope>
</reference>
<protein>
    <recommendedName>
        <fullName evidence="4">Gnk2-homologous domain-containing protein</fullName>
    </recommendedName>
</protein>
<dbReference type="Gene3D" id="3.30.430.20">
    <property type="entry name" value="Gnk2 domain, C-X8-C-X2-C motif"/>
    <property type="match status" value="2"/>
</dbReference>
<dbReference type="InterPro" id="IPR038408">
    <property type="entry name" value="GNK2_sf"/>
</dbReference>
<evidence type="ECO:0000256" key="3">
    <source>
        <dbReference type="SAM" id="SignalP"/>
    </source>
</evidence>
<organism evidence="5 6">
    <name type="scientific">Lactuca virosa</name>
    <dbReference type="NCBI Taxonomy" id="75947"/>
    <lineage>
        <taxon>Eukaryota</taxon>
        <taxon>Viridiplantae</taxon>
        <taxon>Streptophyta</taxon>
        <taxon>Embryophyta</taxon>
        <taxon>Tracheophyta</taxon>
        <taxon>Spermatophyta</taxon>
        <taxon>Magnoliopsida</taxon>
        <taxon>eudicotyledons</taxon>
        <taxon>Gunneridae</taxon>
        <taxon>Pentapetalae</taxon>
        <taxon>asterids</taxon>
        <taxon>campanulids</taxon>
        <taxon>Asterales</taxon>
        <taxon>Asteraceae</taxon>
        <taxon>Cichorioideae</taxon>
        <taxon>Cichorieae</taxon>
        <taxon>Lactucinae</taxon>
        <taxon>Lactuca</taxon>
    </lineage>
</organism>
<dbReference type="PANTHER" id="PTHR32099">
    <property type="entry name" value="CYSTEINE-RICH REPEAT SECRETORY PROTEIN"/>
    <property type="match status" value="1"/>
</dbReference>
<evidence type="ECO:0000256" key="2">
    <source>
        <dbReference type="ARBA" id="ARBA00022737"/>
    </source>
</evidence>
<sequence length="255" mass="28397">MKSIISIAFLLQVIINTVNLVTAQFPAEPVFRCRDTGNYTSSSEYYTNFKSALNAVGDMDKYSGGTFSSSEGEKETGYAIGLCSGVSSKWGGNCHDCIYQLTISLVVKCPNQKEGVMWGSNCMISYSDRKIIGVLDDWVWIFLPDKQGTLVNKPDQFNKALYDLMKRLQGGAARGTDKKSAFGSTVYLPEKKPVYGTMQCTADLSKELCTKCLQSIMLSHHPCCSGRKSARMFSPNCFFSYSTEDYSTWNSKWKL</sequence>
<comment type="caution">
    <text evidence="5">The sequence shown here is derived from an EMBL/GenBank/DDBJ whole genome shotgun (WGS) entry which is preliminary data.</text>
</comment>
<evidence type="ECO:0000256" key="1">
    <source>
        <dbReference type="ARBA" id="ARBA00022729"/>
    </source>
</evidence>
<dbReference type="AlphaFoldDB" id="A0AAU9PE65"/>
<dbReference type="Proteomes" id="UP001157418">
    <property type="component" value="Unassembled WGS sequence"/>
</dbReference>
<dbReference type="CDD" id="cd23509">
    <property type="entry name" value="Gnk2-like"/>
    <property type="match status" value="2"/>
</dbReference>
<dbReference type="PROSITE" id="PS51473">
    <property type="entry name" value="GNK2"/>
    <property type="match status" value="2"/>
</dbReference>
<dbReference type="Pfam" id="PF01657">
    <property type="entry name" value="Stress-antifung"/>
    <property type="match status" value="2"/>
</dbReference>
<dbReference type="InterPro" id="IPR002902">
    <property type="entry name" value="GNK2"/>
</dbReference>
<name>A0AAU9PE65_9ASTR</name>
<keyword evidence="2" id="KW-0677">Repeat</keyword>
<evidence type="ECO:0000259" key="4">
    <source>
        <dbReference type="PROSITE" id="PS51473"/>
    </source>
</evidence>
<dbReference type="EMBL" id="CAKMRJ010005634">
    <property type="protein sequence ID" value="CAH1448347.1"/>
    <property type="molecule type" value="Genomic_DNA"/>
</dbReference>
<dbReference type="PANTHER" id="PTHR32099:SF109">
    <property type="entry name" value="GNK2-LIKE DOMAIN-CONTAINING PROTEIN"/>
    <property type="match status" value="1"/>
</dbReference>
<feature type="domain" description="Gnk2-homologous" evidence="4">
    <location>
        <begin position="27"/>
        <end position="131"/>
    </location>
</feature>
<gene>
    <name evidence="5" type="ORF">LVIROSA_LOCUS33901</name>
</gene>
<keyword evidence="1 3" id="KW-0732">Signal</keyword>
<accession>A0AAU9PE65</accession>
<evidence type="ECO:0000313" key="5">
    <source>
        <dbReference type="EMBL" id="CAH1448347.1"/>
    </source>
</evidence>
<feature type="signal peptide" evidence="3">
    <location>
        <begin position="1"/>
        <end position="23"/>
    </location>
</feature>
<proteinExistence type="predicted"/>
<keyword evidence="6" id="KW-1185">Reference proteome</keyword>
<feature type="domain" description="Gnk2-homologous" evidence="4">
    <location>
        <begin position="138"/>
        <end position="246"/>
    </location>
</feature>